<dbReference type="AlphaFoldDB" id="F8NZS0"/>
<proteinExistence type="predicted"/>
<dbReference type="GeneID" id="18819803"/>
<dbReference type="Proteomes" id="UP000008064">
    <property type="component" value="Unassembled WGS sequence"/>
</dbReference>
<name>F8NZS0_SERL9</name>
<dbReference type="HOGENOM" id="CLU_2980520_0_0_1"/>
<dbReference type="EMBL" id="GL945435">
    <property type="protein sequence ID" value="EGO24041.1"/>
    <property type="molecule type" value="Genomic_DNA"/>
</dbReference>
<sequence>MSRNNIAKHKNTFLGGPTYLPNQTSSIQIDQAHSRHEGIGVNDCIGVLNREVLHHQRI</sequence>
<dbReference type="KEGG" id="sla:SERLADRAFT_470686"/>
<organism>
    <name type="scientific">Serpula lacrymans var. lacrymans (strain S7.9)</name>
    <name type="common">Dry rot fungus</name>
    <dbReference type="NCBI Taxonomy" id="578457"/>
    <lineage>
        <taxon>Eukaryota</taxon>
        <taxon>Fungi</taxon>
        <taxon>Dikarya</taxon>
        <taxon>Basidiomycota</taxon>
        <taxon>Agaricomycotina</taxon>
        <taxon>Agaricomycetes</taxon>
        <taxon>Agaricomycetidae</taxon>
        <taxon>Boletales</taxon>
        <taxon>Coniophorineae</taxon>
        <taxon>Serpulaceae</taxon>
        <taxon>Serpula</taxon>
    </lineage>
</organism>
<gene>
    <name evidence="1" type="ORF">SERLADRAFT_470686</name>
</gene>
<reference evidence="1" key="1">
    <citation type="submission" date="2011-04" db="EMBL/GenBank/DDBJ databases">
        <title>Evolution of plant cell wall degrading machinery underlies the functional diversity of forest fungi.</title>
        <authorList>
            <consortium name="US DOE Joint Genome Institute (JGI-PGF)"/>
            <person name="Eastwood D.C."/>
            <person name="Floudas D."/>
            <person name="Binder M."/>
            <person name="Majcherczyk A."/>
            <person name="Schneider P."/>
            <person name="Aerts A."/>
            <person name="Asiegbu F.O."/>
            <person name="Baker S.E."/>
            <person name="Barry K."/>
            <person name="Bendiksby M."/>
            <person name="Blumentritt M."/>
            <person name="Coutinho P.M."/>
            <person name="Cullen D."/>
            <person name="Cullen D."/>
            <person name="Gathman A."/>
            <person name="Goodell B."/>
            <person name="Henrissat B."/>
            <person name="Ihrmark K."/>
            <person name="Kauserud H."/>
            <person name="Kohler A."/>
            <person name="LaButti K."/>
            <person name="Lapidus A."/>
            <person name="Lavin J.L."/>
            <person name="Lee Y.-H."/>
            <person name="Lindquist E."/>
            <person name="Lilly W."/>
            <person name="Lucas S."/>
            <person name="Morin E."/>
            <person name="Murat C."/>
            <person name="Oguiza J.A."/>
            <person name="Park J."/>
            <person name="Pisabarro A.G."/>
            <person name="Riley R."/>
            <person name="Rosling A."/>
            <person name="Salamov A."/>
            <person name="Schmidt O."/>
            <person name="Schmutz J."/>
            <person name="Skrede I."/>
            <person name="Stenlid J."/>
            <person name="Wiebenga A."/>
            <person name="Xie X."/>
            <person name="Kues U."/>
            <person name="Hibbett D.S."/>
            <person name="Hoffmeister D."/>
            <person name="Hogberg N."/>
            <person name="Martin F."/>
            <person name="Grigoriev I.V."/>
            <person name="Watkinson S.C."/>
        </authorList>
    </citation>
    <scope>NUCLEOTIDE SEQUENCE</scope>
    <source>
        <strain evidence="1">S7.9</strain>
    </source>
</reference>
<accession>F8NZS0</accession>
<protein>
    <submittedName>
        <fullName evidence="1">Uncharacterized protein</fullName>
    </submittedName>
</protein>
<dbReference type="RefSeq" id="XP_007319803.1">
    <property type="nucleotide sequence ID" value="XM_007319741.1"/>
</dbReference>
<evidence type="ECO:0000313" key="1">
    <source>
        <dbReference type="EMBL" id="EGO24041.1"/>
    </source>
</evidence>